<feature type="compositionally biased region" description="Acidic residues" evidence="1">
    <location>
        <begin position="163"/>
        <end position="175"/>
    </location>
</feature>
<evidence type="ECO:0000256" key="1">
    <source>
        <dbReference type="SAM" id="MobiDB-lite"/>
    </source>
</evidence>
<dbReference type="Proteomes" id="UP001338125">
    <property type="component" value="Unassembled WGS sequence"/>
</dbReference>
<protein>
    <submittedName>
        <fullName evidence="3">Uncharacterized protein</fullName>
    </submittedName>
</protein>
<dbReference type="EMBL" id="JAVFKD010000012">
    <property type="protein sequence ID" value="KAK5993141.1"/>
    <property type="molecule type" value="Genomic_DNA"/>
</dbReference>
<dbReference type="EMBL" id="JAVFKD010000014">
    <property type="protein sequence ID" value="KAK5989712.1"/>
    <property type="molecule type" value="Genomic_DNA"/>
</dbReference>
<evidence type="ECO:0000313" key="3">
    <source>
        <dbReference type="EMBL" id="KAK5993141.1"/>
    </source>
</evidence>
<comment type="caution">
    <text evidence="3">The sequence shown here is derived from an EMBL/GenBank/DDBJ whole genome shotgun (WGS) entry which is preliminary data.</text>
</comment>
<reference evidence="3 6" key="1">
    <citation type="submission" date="2024-01" db="EMBL/GenBank/DDBJ databases">
        <title>Complete genome of Cladobotryum mycophilum ATHUM6906.</title>
        <authorList>
            <person name="Christinaki A.C."/>
            <person name="Myridakis A.I."/>
            <person name="Kouvelis V.N."/>
        </authorList>
    </citation>
    <scope>NUCLEOTIDE SEQUENCE [LARGE SCALE GENOMIC DNA]</scope>
    <source>
        <strain evidence="3 6">ATHUM6906</strain>
    </source>
</reference>
<proteinExistence type="predicted"/>
<evidence type="ECO:0000313" key="2">
    <source>
        <dbReference type="EMBL" id="KAK5989712.1"/>
    </source>
</evidence>
<name>A0ABR0SN63_9HYPO</name>
<evidence type="ECO:0000313" key="4">
    <source>
        <dbReference type="EMBL" id="KAK5998160.1"/>
    </source>
</evidence>
<feature type="compositionally biased region" description="Low complexity" evidence="1">
    <location>
        <begin position="18"/>
        <end position="31"/>
    </location>
</feature>
<organism evidence="3 6">
    <name type="scientific">Cladobotryum mycophilum</name>
    <dbReference type="NCBI Taxonomy" id="491253"/>
    <lineage>
        <taxon>Eukaryota</taxon>
        <taxon>Fungi</taxon>
        <taxon>Dikarya</taxon>
        <taxon>Ascomycota</taxon>
        <taxon>Pezizomycotina</taxon>
        <taxon>Sordariomycetes</taxon>
        <taxon>Hypocreomycetidae</taxon>
        <taxon>Hypocreales</taxon>
        <taxon>Hypocreaceae</taxon>
        <taxon>Cladobotryum</taxon>
    </lineage>
</organism>
<feature type="region of interest" description="Disordered" evidence="1">
    <location>
        <begin position="127"/>
        <end position="177"/>
    </location>
</feature>
<accession>A0ABR0SN63</accession>
<feature type="region of interest" description="Disordered" evidence="1">
    <location>
        <begin position="1"/>
        <end position="99"/>
    </location>
</feature>
<feature type="compositionally biased region" description="Basic and acidic residues" evidence="1">
    <location>
        <begin position="152"/>
        <end position="162"/>
    </location>
</feature>
<gene>
    <name evidence="4" type="ORF">PT974_00532</name>
    <name evidence="5" type="ORF">PT974_01572</name>
    <name evidence="3" type="ORF">PT974_06569</name>
    <name evidence="2" type="ORF">PT974_07971</name>
</gene>
<sequence length="431" mass="48890">MARQRSSRGRSTSNHTHSASGTSNGTSRSGSVATRRSQHSNADRLMDEILTPTRGVIGTPTRGSSRVGSESRRSSVQRILFSAENRSPRPPTIDDPEEEINEMDIDKLNVNDVEFVSTRPASPIEYFESPLVKSEPAPEETPSPLNLGAPARDSRPSHHNSDPEEINNPDEEMDSPFDTQDMNRLWCMHCLRSQVHDWATRYKNAECSLESFLVRCVFAERAQSRCVFCCTNKRTCETAAAMMSGDRDDLSLLLSFAHKFHNFRWDDEDDDGIIEFPLEDDERGLLLEESSLKRISRASFRLAETFSNAETQHRRHWNITGSKKSRANAQTAYDQAHESRQQGLNARVQPLPHNAPLSVMEQRESFLRSRLRSDDTGYASWQNAVASFKRDIAQALMGDSRGKDDEGEVEEWWMETVRGYMDEFPVALSQR</sequence>
<dbReference type="EMBL" id="JAVFKD010000001">
    <property type="protein sequence ID" value="KAK5998160.1"/>
    <property type="molecule type" value="Genomic_DNA"/>
</dbReference>
<keyword evidence="6" id="KW-1185">Reference proteome</keyword>
<evidence type="ECO:0000313" key="6">
    <source>
        <dbReference type="Proteomes" id="UP001338125"/>
    </source>
</evidence>
<dbReference type="EMBL" id="JAVFKD010000001">
    <property type="protein sequence ID" value="KAK5999182.1"/>
    <property type="molecule type" value="Genomic_DNA"/>
</dbReference>
<evidence type="ECO:0000313" key="5">
    <source>
        <dbReference type="EMBL" id="KAK5999182.1"/>
    </source>
</evidence>